<evidence type="ECO:0000256" key="2">
    <source>
        <dbReference type="SAM" id="Phobius"/>
    </source>
</evidence>
<dbReference type="AlphaFoldDB" id="A0AAE3QKW5"/>
<keyword evidence="3" id="KW-0131">Cell cycle</keyword>
<evidence type="ECO:0000313" key="4">
    <source>
        <dbReference type="Proteomes" id="UP001241110"/>
    </source>
</evidence>
<keyword evidence="2" id="KW-0812">Transmembrane</keyword>
<comment type="caution">
    <text evidence="3">The sequence shown here is derived from an EMBL/GenBank/DDBJ whole genome shotgun (WGS) entry which is preliminary data.</text>
</comment>
<keyword evidence="2" id="KW-1133">Transmembrane helix</keyword>
<sequence length="130" mass="15032">MATNTYKEPVKQASKIETKRKQVNFFRFLEGYLSLGGVFEQGLPIRYIPHILFLTFLGIIYIGNIHYAEKNVRKMTRLKKEVDDLRADYTTTQSEYMQASKQSDVATKVSKFGLVESSTPPYKIIVKKEK</sequence>
<dbReference type="EMBL" id="JASJOS010000005">
    <property type="protein sequence ID" value="MDJ1481237.1"/>
    <property type="molecule type" value="Genomic_DNA"/>
</dbReference>
<dbReference type="InterPro" id="IPR045755">
    <property type="entry name" value="FtsL-like"/>
</dbReference>
<evidence type="ECO:0000256" key="1">
    <source>
        <dbReference type="SAM" id="Coils"/>
    </source>
</evidence>
<dbReference type="Pfam" id="PF19579">
    <property type="entry name" value="FtsL_2"/>
    <property type="match status" value="1"/>
</dbReference>
<dbReference type="GO" id="GO:0051301">
    <property type="term" value="P:cell division"/>
    <property type="evidence" value="ECO:0007669"/>
    <property type="project" value="UniProtKB-KW"/>
</dbReference>
<keyword evidence="1" id="KW-0175">Coiled coil</keyword>
<dbReference type="Proteomes" id="UP001241110">
    <property type="component" value="Unassembled WGS sequence"/>
</dbReference>
<name>A0AAE3QKW5_9BACT</name>
<gene>
    <name evidence="3" type="ORF">QNI16_12130</name>
</gene>
<feature type="transmembrane region" description="Helical" evidence="2">
    <location>
        <begin position="47"/>
        <end position="67"/>
    </location>
</feature>
<keyword evidence="2" id="KW-0472">Membrane</keyword>
<dbReference type="RefSeq" id="WP_313978740.1">
    <property type="nucleotide sequence ID" value="NZ_JASJOS010000005.1"/>
</dbReference>
<proteinExistence type="predicted"/>
<organism evidence="3 4">
    <name type="scientific">Xanthocytophaga flava</name>
    <dbReference type="NCBI Taxonomy" id="3048013"/>
    <lineage>
        <taxon>Bacteria</taxon>
        <taxon>Pseudomonadati</taxon>
        <taxon>Bacteroidota</taxon>
        <taxon>Cytophagia</taxon>
        <taxon>Cytophagales</taxon>
        <taxon>Rhodocytophagaceae</taxon>
        <taxon>Xanthocytophaga</taxon>
    </lineage>
</organism>
<evidence type="ECO:0000313" key="3">
    <source>
        <dbReference type="EMBL" id="MDJ1481237.1"/>
    </source>
</evidence>
<accession>A0AAE3QKW5</accession>
<feature type="coiled-coil region" evidence="1">
    <location>
        <begin position="68"/>
        <end position="95"/>
    </location>
</feature>
<reference evidence="3" key="1">
    <citation type="submission" date="2023-05" db="EMBL/GenBank/DDBJ databases">
        <authorList>
            <person name="Zhang X."/>
        </authorList>
    </citation>
    <scope>NUCLEOTIDE SEQUENCE</scope>
    <source>
        <strain evidence="3">YF14B1</strain>
    </source>
</reference>
<protein>
    <submittedName>
        <fullName evidence="3">FtsL-like putative cell division protein</fullName>
    </submittedName>
</protein>
<keyword evidence="3" id="KW-0132">Cell division</keyword>